<feature type="compositionally biased region" description="Basic residues" evidence="4">
    <location>
        <begin position="274"/>
        <end position="290"/>
    </location>
</feature>
<feature type="region of interest" description="Disordered" evidence="4">
    <location>
        <begin position="465"/>
        <end position="505"/>
    </location>
</feature>
<evidence type="ECO:0000259" key="5">
    <source>
        <dbReference type="PROSITE" id="PS51858"/>
    </source>
</evidence>
<gene>
    <name evidence="6" type="ORF">X801_07296</name>
</gene>
<dbReference type="GO" id="GO:0006508">
    <property type="term" value="P:proteolysis"/>
    <property type="evidence" value="ECO:0007669"/>
    <property type="project" value="UniProtKB-KW"/>
</dbReference>
<feature type="compositionally biased region" description="Polar residues" evidence="4">
    <location>
        <begin position="470"/>
        <end position="486"/>
    </location>
</feature>
<feature type="compositionally biased region" description="Low complexity" evidence="4">
    <location>
        <begin position="494"/>
        <end position="505"/>
    </location>
</feature>
<dbReference type="PANTHER" id="PTHR12378">
    <property type="entry name" value="DESUMOYLATING ISOPEPTIDASE"/>
    <property type="match status" value="1"/>
</dbReference>
<sequence>MQPTSGFFGRMKARMDRVSLRGSKGNRGSVSSLPTGASVAVNVYDMLWLNVYINNLGIGVYHTGVVVYGIEYCYGGHPLSYSGIFAMAPQDVETLGPNYSYKSTIEVGHTDFTETDIALILEDMGPQYRGDQYHLLRRNCNHFSDSFIQVSEGCGVYHVRTLRRRSYNNSVEFHAVGAKEQWLRIKFDLASTVTSTNTVRHIGVRTVTIEVNPKILCGASLPKWINRLASVGAKLPFIERTIPRVWLTPRSLEELNISDADFQSGSSHGNGKSVLRKRRITSAGVTRRHRPQDQSASSVFQLTTSADTHSVAGSSVRTDSATNEVTALAEHCISRPVSVSATGKVSRYHIRSSSAVSHLNAPTRCSKSTRNSSEISSATPKETLSSRLRLPMTTLLAPRRPSSVYILPSPQNSPQSSACSLISPNGTLHLVDQLEITPSGHVGTVGSPVKLCSGSVRLSQPFTAGEAVGSMQSESRNSSPVDSTTKTKSHHSFMHSVKSSSSSPSFNCAASFRNGFLNRLQNLCGTSRTEDSIEQNTLYEPERGAPWSAIYPDA</sequence>
<dbReference type="GO" id="GO:0016579">
    <property type="term" value="P:protein deubiquitination"/>
    <property type="evidence" value="ECO:0007669"/>
    <property type="project" value="TreeGrafter"/>
</dbReference>
<evidence type="ECO:0000256" key="3">
    <source>
        <dbReference type="ARBA" id="ARBA00022801"/>
    </source>
</evidence>
<dbReference type="EMBL" id="KV896334">
    <property type="protein sequence ID" value="OON16877.1"/>
    <property type="molecule type" value="Genomic_DNA"/>
</dbReference>
<feature type="region of interest" description="Disordered" evidence="4">
    <location>
        <begin position="263"/>
        <end position="301"/>
    </location>
</feature>
<dbReference type="PROSITE" id="PS51858">
    <property type="entry name" value="PPPDE"/>
    <property type="match status" value="1"/>
</dbReference>
<evidence type="ECO:0000256" key="2">
    <source>
        <dbReference type="ARBA" id="ARBA00022670"/>
    </source>
</evidence>
<dbReference type="Pfam" id="PF05903">
    <property type="entry name" value="Peptidase_C97"/>
    <property type="match status" value="1"/>
</dbReference>
<name>A0A1S8WR34_OPIVI</name>
<evidence type="ECO:0000313" key="7">
    <source>
        <dbReference type="Proteomes" id="UP000243686"/>
    </source>
</evidence>
<dbReference type="GO" id="GO:0101005">
    <property type="term" value="F:deubiquitinase activity"/>
    <property type="evidence" value="ECO:0007669"/>
    <property type="project" value="TreeGrafter"/>
</dbReference>
<feature type="non-terminal residue" evidence="6">
    <location>
        <position position="554"/>
    </location>
</feature>
<proteinExistence type="inferred from homology"/>
<evidence type="ECO:0000313" key="6">
    <source>
        <dbReference type="EMBL" id="OON16877.1"/>
    </source>
</evidence>
<feature type="compositionally biased region" description="Polar residues" evidence="4">
    <location>
        <begin position="363"/>
        <end position="386"/>
    </location>
</feature>
<reference evidence="6 7" key="1">
    <citation type="submission" date="2015-03" db="EMBL/GenBank/DDBJ databases">
        <title>Draft genome of the nematode, Opisthorchis viverrini.</title>
        <authorList>
            <person name="Mitreva M."/>
        </authorList>
    </citation>
    <scope>NUCLEOTIDE SEQUENCE [LARGE SCALE GENOMIC DNA]</scope>
    <source>
        <strain evidence="6">Khon Kaen</strain>
    </source>
</reference>
<feature type="region of interest" description="Disordered" evidence="4">
    <location>
        <begin position="356"/>
        <end position="387"/>
    </location>
</feature>
<accession>A0A1S8WR34</accession>
<dbReference type="Gene3D" id="3.90.1720.30">
    <property type="entry name" value="PPPDE domains"/>
    <property type="match status" value="1"/>
</dbReference>
<dbReference type="AlphaFoldDB" id="A0A1S8WR34"/>
<dbReference type="PANTHER" id="PTHR12378:SF80">
    <property type="entry name" value="IP06716P-RELATED"/>
    <property type="match status" value="1"/>
</dbReference>
<dbReference type="InterPro" id="IPR042266">
    <property type="entry name" value="PPPDE_sf"/>
</dbReference>
<protein>
    <recommendedName>
        <fullName evidence="5">PPPDE domain-containing protein</fullName>
    </recommendedName>
</protein>
<keyword evidence="3" id="KW-0378">Hydrolase</keyword>
<feature type="domain" description="PPPDE" evidence="5">
    <location>
        <begin position="37"/>
        <end position="246"/>
    </location>
</feature>
<keyword evidence="2" id="KW-0645">Protease</keyword>
<evidence type="ECO:0000256" key="4">
    <source>
        <dbReference type="SAM" id="MobiDB-lite"/>
    </source>
</evidence>
<organism evidence="6 7">
    <name type="scientific">Opisthorchis viverrini</name>
    <name type="common">Southeast Asian liver fluke</name>
    <dbReference type="NCBI Taxonomy" id="6198"/>
    <lineage>
        <taxon>Eukaryota</taxon>
        <taxon>Metazoa</taxon>
        <taxon>Spiralia</taxon>
        <taxon>Lophotrochozoa</taxon>
        <taxon>Platyhelminthes</taxon>
        <taxon>Trematoda</taxon>
        <taxon>Digenea</taxon>
        <taxon>Opisthorchiida</taxon>
        <taxon>Opisthorchiata</taxon>
        <taxon>Opisthorchiidae</taxon>
        <taxon>Opisthorchis</taxon>
    </lineage>
</organism>
<comment type="similarity">
    <text evidence="1">Belongs to the DeSI family.</text>
</comment>
<feature type="region of interest" description="Disordered" evidence="4">
    <location>
        <begin position="535"/>
        <end position="554"/>
    </location>
</feature>
<dbReference type="SMART" id="SM01179">
    <property type="entry name" value="DUF862"/>
    <property type="match status" value="1"/>
</dbReference>
<dbReference type="Proteomes" id="UP000243686">
    <property type="component" value="Unassembled WGS sequence"/>
</dbReference>
<evidence type="ECO:0000256" key="1">
    <source>
        <dbReference type="ARBA" id="ARBA00008140"/>
    </source>
</evidence>
<keyword evidence="7" id="KW-1185">Reference proteome</keyword>
<dbReference type="InterPro" id="IPR008580">
    <property type="entry name" value="PPPDE_dom"/>
</dbReference>